<reference evidence="2 3" key="1">
    <citation type="submission" date="2020-04" db="EMBL/GenBank/DDBJ databases">
        <authorList>
            <person name="Yoon J."/>
        </authorList>
    </citation>
    <scope>NUCLEOTIDE SEQUENCE [LARGE SCALE GENOMIC DNA]</scope>
    <source>
        <strain evidence="2 3">KMU-166</strain>
    </source>
</reference>
<feature type="domain" description="THIF-type NAD/FAD binding fold" evidence="1">
    <location>
        <begin position="12"/>
        <end position="247"/>
    </location>
</feature>
<dbReference type="SUPFAM" id="SSF69572">
    <property type="entry name" value="Activating enzymes of the ubiquitin-like proteins"/>
    <property type="match status" value="1"/>
</dbReference>
<dbReference type="NCBIfam" id="NF004281">
    <property type="entry name" value="PRK05690.1"/>
    <property type="match status" value="1"/>
</dbReference>
<dbReference type="InterPro" id="IPR035985">
    <property type="entry name" value="Ubiquitin-activating_enz"/>
</dbReference>
<dbReference type="Pfam" id="PF00899">
    <property type="entry name" value="ThiF"/>
    <property type="match status" value="1"/>
</dbReference>
<evidence type="ECO:0000313" key="3">
    <source>
        <dbReference type="Proteomes" id="UP000765845"/>
    </source>
</evidence>
<dbReference type="Gene3D" id="3.40.50.720">
    <property type="entry name" value="NAD(P)-binding Rossmann-like Domain"/>
    <property type="match status" value="1"/>
</dbReference>
<dbReference type="PANTHER" id="PTHR10953:SF194">
    <property type="entry name" value="MOLYBDOPTERIN-SYNTHASE ADENYLYLTRANSFERASE"/>
    <property type="match status" value="1"/>
</dbReference>
<dbReference type="Proteomes" id="UP000765845">
    <property type="component" value="Unassembled WGS sequence"/>
</dbReference>
<proteinExistence type="predicted"/>
<organism evidence="2 3">
    <name type="scientific">Spongiibacter thalassae</name>
    <dbReference type="NCBI Taxonomy" id="2721624"/>
    <lineage>
        <taxon>Bacteria</taxon>
        <taxon>Pseudomonadati</taxon>
        <taxon>Pseudomonadota</taxon>
        <taxon>Gammaproteobacteria</taxon>
        <taxon>Cellvibrionales</taxon>
        <taxon>Spongiibacteraceae</taxon>
        <taxon>Spongiibacter</taxon>
    </lineage>
</organism>
<keyword evidence="2" id="KW-0808">Transferase</keyword>
<dbReference type="InterPro" id="IPR000594">
    <property type="entry name" value="ThiF_NAD_FAD-bd"/>
</dbReference>
<sequence length="252" mass="26280">MSELNNQQLLRYSRHILLPALDVEGQAKLLASRALIVGMGGLGSPVAMYLAASGVGVLQLVDDDEVELSNLQRQIAHGNADIGRSKVASAAATVAELNPEVSVVASECRLSGDALHEAVAAADVVVDASDNFTTRFALNAACCAAKVPLVSGAAIRSEGQLSVFDFRRPDSPCYRCLYHDSDDAALNCAESGVLAPLVGMVGSMQAIEALKCLAGFGDTLVGRLLLIDAATMEIRQLRLAKDPACPVCSAVT</sequence>
<evidence type="ECO:0000259" key="1">
    <source>
        <dbReference type="Pfam" id="PF00899"/>
    </source>
</evidence>
<accession>A0ABX1GIY4</accession>
<dbReference type="EMBL" id="JAAWWK010000006">
    <property type="protein sequence ID" value="NKI18941.1"/>
    <property type="molecule type" value="Genomic_DNA"/>
</dbReference>
<dbReference type="InterPro" id="IPR045886">
    <property type="entry name" value="ThiF/MoeB/HesA"/>
</dbReference>
<keyword evidence="3" id="KW-1185">Reference proteome</keyword>
<evidence type="ECO:0000313" key="2">
    <source>
        <dbReference type="EMBL" id="NKI18941.1"/>
    </source>
</evidence>
<comment type="caution">
    <text evidence="2">The sequence shown here is derived from an EMBL/GenBank/DDBJ whole genome shotgun (WGS) entry which is preliminary data.</text>
</comment>
<dbReference type="CDD" id="cd00757">
    <property type="entry name" value="ThiF_MoeB_HesA_family"/>
    <property type="match status" value="1"/>
</dbReference>
<gene>
    <name evidence="2" type="primary">moeB</name>
    <name evidence="2" type="ORF">HCU74_16145</name>
</gene>
<protein>
    <submittedName>
        <fullName evidence="2">Molybdopterin-synthase adenylyltransferase MoeB</fullName>
    </submittedName>
</protein>
<dbReference type="GO" id="GO:0016779">
    <property type="term" value="F:nucleotidyltransferase activity"/>
    <property type="evidence" value="ECO:0007669"/>
    <property type="project" value="UniProtKB-KW"/>
</dbReference>
<dbReference type="PANTHER" id="PTHR10953">
    <property type="entry name" value="UBIQUITIN-ACTIVATING ENZYME E1"/>
    <property type="match status" value="1"/>
</dbReference>
<name>A0ABX1GIY4_9GAMM</name>
<keyword evidence="2" id="KW-0548">Nucleotidyltransferase</keyword>